<evidence type="ECO:0000256" key="9">
    <source>
        <dbReference type="ARBA" id="ARBA00022842"/>
    </source>
</evidence>
<dbReference type="PRINTS" id="PR01099">
    <property type="entry name" value="HYETHTZKNASE"/>
</dbReference>
<dbReference type="Pfam" id="PF02110">
    <property type="entry name" value="HK"/>
    <property type="match status" value="1"/>
</dbReference>
<accession>A0A6P2CN22</accession>
<dbReference type="NCBIfam" id="NF006830">
    <property type="entry name" value="PRK09355.1"/>
    <property type="match status" value="1"/>
</dbReference>
<dbReference type="InterPro" id="IPR000417">
    <property type="entry name" value="Hyethyz_kinase"/>
</dbReference>
<dbReference type="GO" id="GO:0000287">
    <property type="term" value="F:magnesium ion binding"/>
    <property type="evidence" value="ECO:0007669"/>
    <property type="project" value="UniProtKB-UniRule"/>
</dbReference>
<dbReference type="GO" id="GO:0009229">
    <property type="term" value="P:thiamine diphosphate biosynthetic process"/>
    <property type="evidence" value="ECO:0007669"/>
    <property type="project" value="UniProtKB-UniRule"/>
</dbReference>
<dbReference type="PIRSF" id="PIRSF000513">
    <property type="entry name" value="Thz_kinase"/>
    <property type="match status" value="1"/>
</dbReference>
<reference evidence="12 13" key="1">
    <citation type="submission" date="2019-01" db="EMBL/GenBank/DDBJ databases">
        <title>Leuconostoc litchii sp. nov., a novel lactic acid bacterium isolated from lychee.</title>
        <authorList>
            <person name="Wang L.-T."/>
        </authorList>
    </citation>
    <scope>NUCLEOTIDE SEQUENCE [LARGE SCALE GENOMIC DNA]</scope>
    <source>
        <strain evidence="12 13">MB7</strain>
    </source>
</reference>
<dbReference type="GO" id="GO:0009228">
    <property type="term" value="P:thiamine biosynthetic process"/>
    <property type="evidence" value="ECO:0007669"/>
    <property type="project" value="UniProtKB-KW"/>
</dbReference>
<keyword evidence="7 11" id="KW-0418">Kinase</keyword>
<evidence type="ECO:0000256" key="3">
    <source>
        <dbReference type="ARBA" id="ARBA00004868"/>
    </source>
</evidence>
<dbReference type="RefSeq" id="WP_148605197.1">
    <property type="nucleotide sequence ID" value="NZ_BSUV01000001.1"/>
</dbReference>
<evidence type="ECO:0000313" key="13">
    <source>
        <dbReference type="Proteomes" id="UP000442244"/>
    </source>
</evidence>
<feature type="binding site" evidence="11">
    <location>
        <position position="38"/>
    </location>
    <ligand>
        <name>substrate</name>
    </ligand>
</feature>
<keyword evidence="9 11" id="KW-0460">Magnesium</keyword>
<sequence length="259" mass="27474">MNVADVRKKSPLVLTYANFVTPQFVANTINVIGASPLMSREPKEFEDLVAIADAVVINTGTLQEKEINHIIQLSQIAYDMGKPVILDPVAVSVPFRANAITQLLKNGHVDIIRGNAAEIAWFAQVTFDSQGIDATGDGDVVKIAQKAAQATGAIIALSGTCDVVSDGQHTQTLDVNIQLLSTIVGTGDALSSTIGAFVATDVTVENVVSAMATFKLAGQKATNIVQTPGNFSGQLLDQLFVIKATEVQQFINESVKKHD</sequence>
<evidence type="ECO:0000313" key="12">
    <source>
        <dbReference type="EMBL" id="TYC47435.1"/>
    </source>
</evidence>
<keyword evidence="8 11" id="KW-0067">ATP-binding</keyword>
<keyword evidence="10 11" id="KW-0784">Thiamine biosynthesis</keyword>
<feature type="binding site" evidence="11">
    <location>
        <position position="185"/>
    </location>
    <ligand>
        <name>substrate</name>
    </ligand>
</feature>
<keyword evidence="4 11" id="KW-0808">Transferase</keyword>
<dbReference type="SUPFAM" id="SSF53613">
    <property type="entry name" value="Ribokinase-like"/>
    <property type="match status" value="1"/>
</dbReference>
<organism evidence="12 13">
    <name type="scientific">Leuconostoc litchii</name>
    <dbReference type="NCBI Taxonomy" id="1981069"/>
    <lineage>
        <taxon>Bacteria</taxon>
        <taxon>Bacillati</taxon>
        <taxon>Bacillota</taxon>
        <taxon>Bacilli</taxon>
        <taxon>Lactobacillales</taxon>
        <taxon>Lactobacillaceae</taxon>
        <taxon>Leuconostoc</taxon>
    </lineage>
</organism>
<feature type="binding site" evidence="11">
    <location>
        <position position="158"/>
    </location>
    <ligand>
        <name>ATP</name>
        <dbReference type="ChEBI" id="CHEBI:30616"/>
    </ligand>
</feature>
<evidence type="ECO:0000256" key="5">
    <source>
        <dbReference type="ARBA" id="ARBA00022723"/>
    </source>
</evidence>
<dbReference type="UniPathway" id="UPA00060">
    <property type="reaction ID" value="UER00139"/>
</dbReference>
<gene>
    <name evidence="11" type="primary">thiM</name>
    <name evidence="12" type="ORF">ESZ47_04665</name>
</gene>
<evidence type="ECO:0000256" key="11">
    <source>
        <dbReference type="HAMAP-Rule" id="MF_00228"/>
    </source>
</evidence>
<evidence type="ECO:0000256" key="4">
    <source>
        <dbReference type="ARBA" id="ARBA00022679"/>
    </source>
</evidence>
<evidence type="ECO:0000256" key="1">
    <source>
        <dbReference type="ARBA" id="ARBA00001771"/>
    </source>
</evidence>
<comment type="catalytic activity">
    <reaction evidence="1 11">
        <text>5-(2-hydroxyethyl)-4-methylthiazole + ATP = 4-methyl-5-(2-phosphooxyethyl)-thiazole + ADP + H(+)</text>
        <dbReference type="Rhea" id="RHEA:24212"/>
        <dbReference type="ChEBI" id="CHEBI:15378"/>
        <dbReference type="ChEBI" id="CHEBI:17957"/>
        <dbReference type="ChEBI" id="CHEBI:30616"/>
        <dbReference type="ChEBI" id="CHEBI:58296"/>
        <dbReference type="ChEBI" id="CHEBI:456216"/>
        <dbReference type="EC" id="2.7.1.50"/>
    </reaction>
</comment>
<dbReference type="EMBL" id="SDGY01000001">
    <property type="protein sequence ID" value="TYC47435.1"/>
    <property type="molecule type" value="Genomic_DNA"/>
</dbReference>
<comment type="pathway">
    <text evidence="3 11">Cofactor biosynthesis; thiamine diphosphate biosynthesis; 4-methyl-5-(2-phosphoethyl)-thiazole from 5-(2-hydroxyethyl)-4-methylthiazole: step 1/1.</text>
</comment>
<dbReference type="AlphaFoldDB" id="A0A6P2CN22"/>
<evidence type="ECO:0000256" key="10">
    <source>
        <dbReference type="ARBA" id="ARBA00022977"/>
    </source>
</evidence>
<dbReference type="GO" id="GO:0004417">
    <property type="term" value="F:hydroxyethylthiazole kinase activity"/>
    <property type="evidence" value="ECO:0007669"/>
    <property type="project" value="UniProtKB-UniRule"/>
</dbReference>
<dbReference type="CDD" id="cd01170">
    <property type="entry name" value="THZ_kinase"/>
    <property type="match status" value="1"/>
</dbReference>
<feature type="binding site" evidence="11">
    <location>
        <position position="113"/>
    </location>
    <ligand>
        <name>ATP</name>
        <dbReference type="ChEBI" id="CHEBI:30616"/>
    </ligand>
</feature>
<dbReference type="OrthoDB" id="9778146at2"/>
<keyword evidence="6 11" id="KW-0547">Nucleotide-binding</keyword>
<name>A0A6P2CN22_9LACO</name>
<protein>
    <recommendedName>
        <fullName evidence="11">Hydroxyethylthiazole kinase</fullName>
        <ecNumber evidence="11">2.7.1.50</ecNumber>
    </recommendedName>
    <alternativeName>
        <fullName evidence="11">4-methyl-5-beta-hydroxyethylthiazole kinase</fullName>
        <shortName evidence="11">TH kinase</shortName>
        <shortName evidence="11">Thz kinase</shortName>
    </alternativeName>
</protein>
<keyword evidence="13" id="KW-1185">Reference proteome</keyword>
<dbReference type="GO" id="GO:0005524">
    <property type="term" value="F:ATP binding"/>
    <property type="evidence" value="ECO:0007669"/>
    <property type="project" value="UniProtKB-UniRule"/>
</dbReference>
<dbReference type="HAMAP" id="MF_00228">
    <property type="entry name" value="Thz_kinase"/>
    <property type="match status" value="1"/>
</dbReference>
<dbReference type="InterPro" id="IPR029056">
    <property type="entry name" value="Ribokinase-like"/>
</dbReference>
<comment type="cofactor">
    <cofactor evidence="2 11">
        <name>Mg(2+)</name>
        <dbReference type="ChEBI" id="CHEBI:18420"/>
    </cofactor>
</comment>
<comment type="similarity">
    <text evidence="11">Belongs to the Thz kinase family.</text>
</comment>
<dbReference type="Gene3D" id="3.40.1190.20">
    <property type="match status" value="1"/>
</dbReference>
<comment type="function">
    <text evidence="11">Catalyzes the phosphorylation of the hydroxyl group of 4-methyl-5-beta-hydroxyethylthiazole (THZ).</text>
</comment>
<evidence type="ECO:0000256" key="2">
    <source>
        <dbReference type="ARBA" id="ARBA00001946"/>
    </source>
</evidence>
<evidence type="ECO:0000256" key="8">
    <source>
        <dbReference type="ARBA" id="ARBA00022840"/>
    </source>
</evidence>
<proteinExistence type="inferred from homology"/>
<evidence type="ECO:0000256" key="6">
    <source>
        <dbReference type="ARBA" id="ARBA00022741"/>
    </source>
</evidence>
<comment type="caution">
    <text evidence="12">The sequence shown here is derived from an EMBL/GenBank/DDBJ whole genome shotgun (WGS) entry which is preliminary data.</text>
</comment>
<dbReference type="Proteomes" id="UP000442244">
    <property type="component" value="Unassembled WGS sequence"/>
</dbReference>
<evidence type="ECO:0000256" key="7">
    <source>
        <dbReference type="ARBA" id="ARBA00022777"/>
    </source>
</evidence>
<dbReference type="EC" id="2.7.1.50" evidence="11"/>
<keyword evidence="5 11" id="KW-0479">Metal-binding</keyword>